<dbReference type="PROSITE" id="PS00105">
    <property type="entry name" value="AA_TRANSFER_CLASS_1"/>
    <property type="match status" value="1"/>
</dbReference>
<evidence type="ECO:0000313" key="5">
    <source>
        <dbReference type="EMBL" id="TDO97992.1"/>
    </source>
</evidence>
<name>A0A4V3CGJ7_9GAMM</name>
<evidence type="ECO:0000259" key="4">
    <source>
        <dbReference type="Pfam" id="PF00155"/>
    </source>
</evidence>
<comment type="similarity">
    <text evidence="3">Belongs to the class-I pyridoxal-phosphate-dependent aminotransferase family.</text>
</comment>
<proteinExistence type="inferred from homology"/>
<evidence type="ECO:0000256" key="2">
    <source>
        <dbReference type="ARBA" id="ARBA00022898"/>
    </source>
</evidence>
<accession>A0A4V3CGJ7</accession>
<keyword evidence="3" id="KW-0808">Transferase</keyword>
<dbReference type="OrthoDB" id="9799304at2"/>
<keyword evidence="6" id="KW-1185">Reference proteome</keyword>
<dbReference type="PANTHER" id="PTHR42885">
    <property type="entry name" value="HISTIDINOL-PHOSPHATE AMINOTRANSFERASE-RELATED"/>
    <property type="match status" value="1"/>
</dbReference>
<keyword evidence="2" id="KW-0663">Pyridoxal phosphate</keyword>
<dbReference type="InterPro" id="IPR015424">
    <property type="entry name" value="PyrdxlP-dep_Trfase"/>
</dbReference>
<dbReference type="PANTHER" id="PTHR42885:SF1">
    <property type="entry name" value="THREONINE-PHOSPHATE DECARBOXYLASE"/>
    <property type="match status" value="1"/>
</dbReference>
<dbReference type="Gene3D" id="3.90.1150.10">
    <property type="entry name" value="Aspartate Aminotransferase, domain 1"/>
    <property type="match status" value="1"/>
</dbReference>
<organism evidence="5 6">
    <name type="scientific">Marinomonas balearica</name>
    <dbReference type="NCBI Taxonomy" id="491947"/>
    <lineage>
        <taxon>Bacteria</taxon>
        <taxon>Pseudomonadati</taxon>
        <taxon>Pseudomonadota</taxon>
        <taxon>Gammaproteobacteria</taxon>
        <taxon>Oceanospirillales</taxon>
        <taxon>Oceanospirillaceae</taxon>
        <taxon>Marinomonas</taxon>
    </lineage>
</organism>
<comment type="cofactor">
    <cofactor evidence="1 3">
        <name>pyridoxal 5'-phosphate</name>
        <dbReference type="ChEBI" id="CHEBI:597326"/>
    </cofactor>
</comment>
<sequence length="366" mass="41603">MHFDLTPLKHGGDLKRWSRLTNGVADDWLDLSSACNREPWPIPNIPNEEWHELPDQNVLYKAASEYFKVKPIAIGSGSQQFIEVLPVLFSANTTIKENARKIVKVPKIGYKEHAFAWKKWGFSVQSYEHLDELIDSTWFTAVVVNPNNPTAEMASVSTLEKLLIQVRSTSNNPIDGLEARHLVVDEAFMDATPEYSLLTNHIEDIALGNVWVMRSVGKFFGLPGARVGFLFAAHEYANSINNLIGPWAVATPALYLVAKALRDSKWQTCAREALSIRHQHFWQIIRPKLNTVFDSQAVRSNALFYTWQLDTEEETEQAFDWLHRVGIHVRRGECWIRVALPAMAEMDQLDKGLIRLIRGDGLKDLS</sequence>
<dbReference type="EC" id="2.6.1.-" evidence="3"/>
<dbReference type="InterPro" id="IPR015421">
    <property type="entry name" value="PyrdxlP-dep_Trfase_major"/>
</dbReference>
<evidence type="ECO:0000313" key="6">
    <source>
        <dbReference type="Proteomes" id="UP000294656"/>
    </source>
</evidence>
<dbReference type="InterPro" id="IPR004838">
    <property type="entry name" value="NHTrfase_class1_PyrdxlP-BS"/>
</dbReference>
<dbReference type="Gene3D" id="3.40.640.10">
    <property type="entry name" value="Type I PLP-dependent aspartate aminotransferase-like (Major domain)"/>
    <property type="match status" value="1"/>
</dbReference>
<dbReference type="Proteomes" id="UP000294656">
    <property type="component" value="Unassembled WGS sequence"/>
</dbReference>
<reference evidence="5 6" key="1">
    <citation type="submission" date="2019-03" db="EMBL/GenBank/DDBJ databases">
        <title>Genomic Encyclopedia of Type Strains, Phase III (KMG-III): the genomes of soil and plant-associated and newly described type strains.</title>
        <authorList>
            <person name="Whitman W."/>
        </authorList>
    </citation>
    <scope>NUCLEOTIDE SEQUENCE [LARGE SCALE GENOMIC DNA]</scope>
    <source>
        <strain evidence="5 6">CECT 7378</strain>
    </source>
</reference>
<evidence type="ECO:0000256" key="3">
    <source>
        <dbReference type="RuleBase" id="RU000481"/>
    </source>
</evidence>
<dbReference type="GO" id="GO:0008483">
    <property type="term" value="F:transaminase activity"/>
    <property type="evidence" value="ECO:0007669"/>
    <property type="project" value="UniProtKB-KW"/>
</dbReference>
<dbReference type="EMBL" id="SNXC01000011">
    <property type="protein sequence ID" value="TDO97992.1"/>
    <property type="molecule type" value="Genomic_DNA"/>
</dbReference>
<dbReference type="InterPro" id="IPR015422">
    <property type="entry name" value="PyrdxlP-dep_Trfase_small"/>
</dbReference>
<gene>
    <name evidence="5" type="ORF">DFP79_1624</name>
</gene>
<comment type="caution">
    <text evidence="5">The sequence shown here is derived from an EMBL/GenBank/DDBJ whole genome shotgun (WGS) entry which is preliminary data.</text>
</comment>
<feature type="domain" description="Aminotransferase class I/classII large" evidence="4">
    <location>
        <begin position="61"/>
        <end position="351"/>
    </location>
</feature>
<evidence type="ECO:0000256" key="1">
    <source>
        <dbReference type="ARBA" id="ARBA00001933"/>
    </source>
</evidence>
<dbReference type="InterPro" id="IPR004839">
    <property type="entry name" value="Aminotransferase_I/II_large"/>
</dbReference>
<protein>
    <recommendedName>
        <fullName evidence="3">Aminotransferase</fullName>
        <ecNumber evidence="3">2.6.1.-</ecNumber>
    </recommendedName>
</protein>
<dbReference type="AlphaFoldDB" id="A0A4V3CGJ7"/>
<keyword evidence="3" id="KW-0032">Aminotransferase</keyword>
<dbReference type="Pfam" id="PF00155">
    <property type="entry name" value="Aminotran_1_2"/>
    <property type="match status" value="1"/>
</dbReference>
<dbReference type="GO" id="GO:0030170">
    <property type="term" value="F:pyridoxal phosphate binding"/>
    <property type="evidence" value="ECO:0007669"/>
    <property type="project" value="InterPro"/>
</dbReference>
<dbReference type="SUPFAM" id="SSF53383">
    <property type="entry name" value="PLP-dependent transferases"/>
    <property type="match status" value="1"/>
</dbReference>